<dbReference type="AlphaFoldDB" id="A0A8S4HY16"/>
<keyword evidence="1" id="KW-0521">NADP</keyword>
<keyword evidence="1" id="KW-0560">Oxidoreductase</keyword>
<dbReference type="PANTHER" id="PTHR11011">
    <property type="entry name" value="MALE STERILITY PROTEIN 2-RELATED"/>
    <property type="match status" value="1"/>
</dbReference>
<dbReference type="GO" id="GO:0102965">
    <property type="term" value="F:alcohol-forming long-chain fatty acyl-CoA reductase activity"/>
    <property type="evidence" value="ECO:0007669"/>
    <property type="project" value="UniProtKB-EC"/>
</dbReference>
<accession>A0A8S4HY16</accession>
<evidence type="ECO:0000313" key="4">
    <source>
        <dbReference type="Proteomes" id="UP000838878"/>
    </source>
</evidence>
<evidence type="ECO:0000259" key="2">
    <source>
        <dbReference type="Pfam" id="PF07993"/>
    </source>
</evidence>
<keyword evidence="1" id="KW-0443">Lipid metabolism</keyword>
<dbReference type="Proteomes" id="UP000838878">
    <property type="component" value="Chromosome 1"/>
</dbReference>
<feature type="domain" description="Thioester reductase (TE)" evidence="2">
    <location>
        <begin position="37"/>
        <end position="207"/>
    </location>
</feature>
<gene>
    <name evidence="3" type="ORF">BINO364_LOCUS171</name>
</gene>
<evidence type="ECO:0000256" key="1">
    <source>
        <dbReference type="RuleBase" id="RU363097"/>
    </source>
</evidence>
<dbReference type="PANTHER" id="PTHR11011:SF60">
    <property type="entry name" value="FATTY ACYL-COA REDUCTASE-RELATED"/>
    <property type="match status" value="1"/>
</dbReference>
<keyword evidence="1" id="KW-0444">Lipid biosynthesis</keyword>
<name>A0A8S4HY16_9NEOP</name>
<dbReference type="InterPro" id="IPR026055">
    <property type="entry name" value="FAR"/>
</dbReference>
<feature type="non-terminal residue" evidence="3">
    <location>
        <position position="217"/>
    </location>
</feature>
<sequence>MALNKQTDVKIDDHLHIVEGSEESQIQKMFSGSTIFLTGGTGFLGKLLIEKLIRSCPNIKKLYLLTRAKKNKDPMKRLQEQFDDLLYNKLRKEKPDFIQKIGIIEGDLGQINLGISDEDRSKLIEEVEFIFHGAATVRFDEALKTAVEINVRGTREMLQLANACTKLRALVYISTAYSNCHLSEIDEKFYDSNLSGEKLIDLVENIDENTLKKVTLG</sequence>
<proteinExistence type="inferred from homology"/>
<keyword evidence="4" id="KW-1185">Reference proteome</keyword>
<dbReference type="SUPFAM" id="SSF51735">
    <property type="entry name" value="NAD(P)-binding Rossmann-fold domains"/>
    <property type="match status" value="1"/>
</dbReference>
<dbReference type="GO" id="GO:0080019">
    <property type="term" value="F:alcohol-forming very long-chain fatty acyl-CoA reductase activity"/>
    <property type="evidence" value="ECO:0007669"/>
    <property type="project" value="InterPro"/>
</dbReference>
<organism evidence="3 4">
    <name type="scientific">Brenthis ino</name>
    <name type="common">lesser marbled fritillary</name>
    <dbReference type="NCBI Taxonomy" id="405034"/>
    <lineage>
        <taxon>Eukaryota</taxon>
        <taxon>Metazoa</taxon>
        <taxon>Ecdysozoa</taxon>
        <taxon>Arthropoda</taxon>
        <taxon>Hexapoda</taxon>
        <taxon>Insecta</taxon>
        <taxon>Pterygota</taxon>
        <taxon>Neoptera</taxon>
        <taxon>Endopterygota</taxon>
        <taxon>Lepidoptera</taxon>
        <taxon>Glossata</taxon>
        <taxon>Ditrysia</taxon>
        <taxon>Papilionoidea</taxon>
        <taxon>Nymphalidae</taxon>
        <taxon>Heliconiinae</taxon>
        <taxon>Argynnini</taxon>
        <taxon>Brenthis</taxon>
    </lineage>
</organism>
<dbReference type="InterPro" id="IPR036291">
    <property type="entry name" value="NAD(P)-bd_dom_sf"/>
</dbReference>
<evidence type="ECO:0000313" key="3">
    <source>
        <dbReference type="EMBL" id="CAH0712961.1"/>
    </source>
</evidence>
<reference evidence="3" key="1">
    <citation type="submission" date="2021-12" db="EMBL/GenBank/DDBJ databases">
        <authorList>
            <person name="Martin H S."/>
        </authorList>
    </citation>
    <scope>NUCLEOTIDE SEQUENCE</scope>
</reference>
<comment type="similarity">
    <text evidence="1">Belongs to the fatty acyl-CoA reductase family.</text>
</comment>
<dbReference type="OrthoDB" id="429813at2759"/>
<comment type="function">
    <text evidence="1">Catalyzes the reduction of fatty acyl-CoA to fatty alcohols.</text>
</comment>
<dbReference type="GO" id="GO:0035336">
    <property type="term" value="P:long-chain fatty-acyl-CoA metabolic process"/>
    <property type="evidence" value="ECO:0007669"/>
    <property type="project" value="TreeGrafter"/>
</dbReference>
<dbReference type="InterPro" id="IPR013120">
    <property type="entry name" value="FAR_NAD-bd"/>
</dbReference>
<dbReference type="EMBL" id="OV170221">
    <property type="protein sequence ID" value="CAH0712961.1"/>
    <property type="molecule type" value="Genomic_DNA"/>
</dbReference>
<protein>
    <recommendedName>
        <fullName evidence="1">Fatty acyl-CoA reductase</fullName>
        <ecNumber evidence="1">1.2.1.84</ecNumber>
    </recommendedName>
</protein>
<dbReference type="EC" id="1.2.1.84" evidence="1"/>
<comment type="catalytic activity">
    <reaction evidence="1">
        <text>a long-chain fatty acyl-CoA + 2 NADPH + 2 H(+) = a long-chain primary fatty alcohol + 2 NADP(+) + CoA</text>
        <dbReference type="Rhea" id="RHEA:52716"/>
        <dbReference type="ChEBI" id="CHEBI:15378"/>
        <dbReference type="ChEBI" id="CHEBI:57287"/>
        <dbReference type="ChEBI" id="CHEBI:57783"/>
        <dbReference type="ChEBI" id="CHEBI:58349"/>
        <dbReference type="ChEBI" id="CHEBI:77396"/>
        <dbReference type="ChEBI" id="CHEBI:83139"/>
        <dbReference type="EC" id="1.2.1.84"/>
    </reaction>
</comment>
<dbReference type="GO" id="GO:0005777">
    <property type="term" value="C:peroxisome"/>
    <property type="evidence" value="ECO:0007669"/>
    <property type="project" value="TreeGrafter"/>
</dbReference>
<dbReference type="Pfam" id="PF07993">
    <property type="entry name" value="NAD_binding_4"/>
    <property type="match status" value="1"/>
</dbReference>
<dbReference type="Gene3D" id="3.40.50.720">
    <property type="entry name" value="NAD(P)-binding Rossmann-like Domain"/>
    <property type="match status" value="1"/>
</dbReference>